<reference evidence="1" key="2">
    <citation type="journal article" date="2015" name="Fish Shellfish Immunol.">
        <title>Early steps in the European eel (Anguilla anguilla)-Vibrio vulnificus interaction in the gills: Role of the RtxA13 toxin.</title>
        <authorList>
            <person name="Callol A."/>
            <person name="Pajuelo D."/>
            <person name="Ebbesson L."/>
            <person name="Teles M."/>
            <person name="MacKenzie S."/>
            <person name="Amaro C."/>
        </authorList>
    </citation>
    <scope>NUCLEOTIDE SEQUENCE</scope>
</reference>
<dbReference type="AlphaFoldDB" id="A0A0E9WMN6"/>
<evidence type="ECO:0000313" key="1">
    <source>
        <dbReference type="EMBL" id="JAH91571.1"/>
    </source>
</evidence>
<name>A0A0E9WMN6_ANGAN</name>
<reference evidence="1" key="1">
    <citation type="submission" date="2014-11" db="EMBL/GenBank/DDBJ databases">
        <authorList>
            <person name="Amaro Gonzalez C."/>
        </authorList>
    </citation>
    <scope>NUCLEOTIDE SEQUENCE</scope>
</reference>
<accession>A0A0E9WMN6</accession>
<organism evidence="1">
    <name type="scientific">Anguilla anguilla</name>
    <name type="common">European freshwater eel</name>
    <name type="synonym">Muraena anguilla</name>
    <dbReference type="NCBI Taxonomy" id="7936"/>
    <lineage>
        <taxon>Eukaryota</taxon>
        <taxon>Metazoa</taxon>
        <taxon>Chordata</taxon>
        <taxon>Craniata</taxon>
        <taxon>Vertebrata</taxon>
        <taxon>Euteleostomi</taxon>
        <taxon>Actinopterygii</taxon>
        <taxon>Neopterygii</taxon>
        <taxon>Teleostei</taxon>
        <taxon>Anguilliformes</taxon>
        <taxon>Anguillidae</taxon>
        <taxon>Anguilla</taxon>
    </lineage>
</organism>
<protein>
    <submittedName>
        <fullName evidence="1">Uncharacterized protein</fullName>
    </submittedName>
</protein>
<proteinExistence type="predicted"/>
<dbReference type="EMBL" id="GBXM01017006">
    <property type="protein sequence ID" value="JAH91571.1"/>
    <property type="molecule type" value="Transcribed_RNA"/>
</dbReference>
<sequence>MVALSGVLASFVSLTSVYICDYIAAR</sequence>